<dbReference type="InterPro" id="IPR038704">
    <property type="entry name" value="YEAST_sf"/>
</dbReference>
<accession>A0AAN9UP51</accession>
<evidence type="ECO:0000313" key="6">
    <source>
        <dbReference type="Proteomes" id="UP001320420"/>
    </source>
</evidence>
<dbReference type="GO" id="GO:0006355">
    <property type="term" value="P:regulation of DNA-templated transcription"/>
    <property type="evidence" value="ECO:0007669"/>
    <property type="project" value="InterPro"/>
</dbReference>
<feature type="domain" description="YEATS" evidence="4">
    <location>
        <begin position="59"/>
        <end position="217"/>
    </location>
</feature>
<dbReference type="GO" id="GO:0005634">
    <property type="term" value="C:nucleus"/>
    <property type="evidence" value="ECO:0007669"/>
    <property type="project" value="UniProtKB-SubCell"/>
</dbReference>
<dbReference type="CDD" id="cd16905">
    <property type="entry name" value="YEATS_Taf14_like"/>
    <property type="match status" value="1"/>
</dbReference>
<dbReference type="InterPro" id="IPR055129">
    <property type="entry name" value="YEATS_dom"/>
</dbReference>
<evidence type="ECO:0000256" key="3">
    <source>
        <dbReference type="SAM" id="MobiDB-lite"/>
    </source>
</evidence>
<evidence type="ECO:0000256" key="2">
    <source>
        <dbReference type="PROSITE-ProRule" id="PRU00376"/>
    </source>
</evidence>
<organism evidence="5 6">
    <name type="scientific">Diatrype stigma</name>
    <dbReference type="NCBI Taxonomy" id="117547"/>
    <lineage>
        <taxon>Eukaryota</taxon>
        <taxon>Fungi</taxon>
        <taxon>Dikarya</taxon>
        <taxon>Ascomycota</taxon>
        <taxon>Pezizomycotina</taxon>
        <taxon>Sordariomycetes</taxon>
        <taxon>Xylariomycetidae</taxon>
        <taxon>Xylariales</taxon>
        <taxon>Diatrypaceae</taxon>
        <taxon>Diatrype</taxon>
    </lineage>
</organism>
<protein>
    <submittedName>
        <fullName evidence="5">Transcription factor TFIIF complex subunit Tfg3</fullName>
    </submittedName>
</protein>
<evidence type="ECO:0000259" key="4">
    <source>
        <dbReference type="PROSITE" id="PS51037"/>
    </source>
</evidence>
<sequence>MVNPERAKDFEARAQEPAAQSAQSKTTKTKAIIKQGDKDKTAALPAANKIISISVTTRLLVTFTLTTKMQLENSTDFICAISPKESPVAEFPMKEWFVQLYLIDQDGKEQPANCFTKVTYNLHPSFENPQQSRRKPSPGTIVSRALTCVTAFHKAPFTCKNEGWGEFEMSIDMFTTEKGGKITVYHDLNFAATKYDNIQTIAFKNPSQNLINILRETGPVSNDDDSRAVKARKVGDFKKRKTGWDYEKLADGLSKLSEDDLLHVIQMIHDNKSDDTYTKNDIEAGEFSVDLFTLPDSLTKTLWDFLAEQKLV</sequence>
<reference evidence="5 6" key="1">
    <citation type="submission" date="2024-02" db="EMBL/GenBank/DDBJ databases">
        <title>De novo assembly and annotation of 12 fungi associated with fruit tree decline syndrome in Ontario, Canada.</title>
        <authorList>
            <person name="Sulman M."/>
            <person name="Ellouze W."/>
            <person name="Ilyukhin E."/>
        </authorList>
    </citation>
    <scope>NUCLEOTIDE SEQUENCE [LARGE SCALE GENOMIC DNA]</scope>
    <source>
        <strain evidence="5 6">M11/M66-122</strain>
    </source>
</reference>
<comment type="subcellular location">
    <subcellularLocation>
        <location evidence="2">Nucleus</location>
    </subcellularLocation>
</comment>
<proteinExistence type="predicted"/>
<dbReference type="GO" id="GO:0000785">
    <property type="term" value="C:chromatin"/>
    <property type="evidence" value="ECO:0007669"/>
    <property type="project" value="UniProtKB-ARBA"/>
</dbReference>
<dbReference type="InterPro" id="IPR005033">
    <property type="entry name" value="YEATS"/>
</dbReference>
<keyword evidence="6" id="KW-1185">Reference proteome</keyword>
<dbReference type="AlphaFoldDB" id="A0AAN9UP51"/>
<evidence type="ECO:0000313" key="5">
    <source>
        <dbReference type="EMBL" id="KAK7751451.1"/>
    </source>
</evidence>
<feature type="compositionally biased region" description="Basic and acidic residues" evidence="3">
    <location>
        <begin position="1"/>
        <end position="14"/>
    </location>
</feature>
<dbReference type="PANTHER" id="PTHR23195">
    <property type="entry name" value="YEATS DOMAIN"/>
    <property type="match status" value="1"/>
</dbReference>
<name>A0AAN9UP51_9PEZI</name>
<gene>
    <name evidence="5" type="primary">tfg3</name>
    <name evidence="5" type="ORF">SLS62_006536</name>
</gene>
<dbReference type="Proteomes" id="UP001320420">
    <property type="component" value="Unassembled WGS sequence"/>
</dbReference>
<keyword evidence="1 2" id="KW-0539">Nucleus</keyword>
<dbReference type="EMBL" id="JAKJXP020000049">
    <property type="protein sequence ID" value="KAK7751451.1"/>
    <property type="molecule type" value="Genomic_DNA"/>
</dbReference>
<dbReference type="Pfam" id="PF17035">
    <property type="entry name" value="BET"/>
    <property type="match status" value="1"/>
</dbReference>
<dbReference type="InterPro" id="IPR027353">
    <property type="entry name" value="NET_dom"/>
</dbReference>
<feature type="region of interest" description="Disordered" evidence="3">
    <location>
        <begin position="1"/>
        <end position="30"/>
    </location>
</feature>
<evidence type="ECO:0000256" key="1">
    <source>
        <dbReference type="ARBA" id="ARBA00023242"/>
    </source>
</evidence>
<dbReference type="PROSITE" id="PS51037">
    <property type="entry name" value="YEATS"/>
    <property type="match status" value="1"/>
</dbReference>
<dbReference type="Gene3D" id="2.60.40.1970">
    <property type="entry name" value="YEATS domain"/>
    <property type="match status" value="1"/>
</dbReference>
<comment type="caution">
    <text evidence="5">The sequence shown here is derived from an EMBL/GenBank/DDBJ whole genome shotgun (WGS) entry which is preliminary data.</text>
</comment>
<dbReference type="Pfam" id="PF03366">
    <property type="entry name" value="YEATS"/>
    <property type="match status" value="2"/>
</dbReference>